<dbReference type="EC" id="4.2.1.104" evidence="1"/>
<name>A0ACC1JP71_9FUNG</name>
<keyword evidence="1" id="KW-0456">Lyase</keyword>
<comment type="caution">
    <text evidence="1">The sequence shown here is derived from an EMBL/GenBank/DDBJ whole genome shotgun (WGS) entry which is preliminary data.</text>
</comment>
<keyword evidence="2" id="KW-1185">Reference proteome</keyword>
<evidence type="ECO:0000313" key="1">
    <source>
        <dbReference type="EMBL" id="KAJ2764594.1"/>
    </source>
</evidence>
<proteinExistence type="predicted"/>
<reference evidence="1" key="1">
    <citation type="submission" date="2022-07" db="EMBL/GenBank/DDBJ databases">
        <title>Phylogenomic reconstructions and comparative analyses of Kickxellomycotina fungi.</title>
        <authorList>
            <person name="Reynolds N.K."/>
            <person name="Stajich J.E."/>
            <person name="Barry K."/>
            <person name="Grigoriev I.V."/>
            <person name="Crous P."/>
            <person name="Smith M.E."/>
        </authorList>
    </citation>
    <scope>NUCLEOTIDE SEQUENCE</scope>
    <source>
        <strain evidence="1">CBS 109366</strain>
    </source>
</reference>
<sequence>MYLDEGLPQACAKLLHEKTRRQMTFAEIAQHLGHNEVWVAALFYGRAAPTHKDIALLASLLNLSAETLAEDFRMEGPPLRRLSPPVGPAVAPFCDAIALYAPAIHSVIVEKMGDGAVCTPSMKVRVERPAPTDRPQSHDIRLVLEARYMPYQSW</sequence>
<accession>A0ACC1JP71</accession>
<dbReference type="Proteomes" id="UP001140234">
    <property type="component" value="Unassembled WGS sequence"/>
</dbReference>
<evidence type="ECO:0000313" key="2">
    <source>
        <dbReference type="Proteomes" id="UP001140234"/>
    </source>
</evidence>
<gene>
    <name evidence="1" type="primary">cyn1</name>
    <name evidence="1" type="ORF">IWQ57_005109</name>
</gene>
<organism evidence="1 2">
    <name type="scientific">Coemansia nantahalensis</name>
    <dbReference type="NCBI Taxonomy" id="2789366"/>
    <lineage>
        <taxon>Eukaryota</taxon>
        <taxon>Fungi</taxon>
        <taxon>Fungi incertae sedis</taxon>
        <taxon>Zoopagomycota</taxon>
        <taxon>Kickxellomycotina</taxon>
        <taxon>Kickxellomycetes</taxon>
        <taxon>Kickxellales</taxon>
        <taxon>Kickxellaceae</taxon>
        <taxon>Coemansia</taxon>
    </lineage>
</organism>
<protein>
    <submittedName>
        <fullName evidence="1">Cyanate hydratase</fullName>
        <ecNumber evidence="1">4.2.1.104</ecNumber>
    </submittedName>
</protein>
<dbReference type="EMBL" id="JANBUJ010002291">
    <property type="protein sequence ID" value="KAJ2764594.1"/>
    <property type="molecule type" value="Genomic_DNA"/>
</dbReference>